<feature type="transmembrane region" description="Helical" evidence="7">
    <location>
        <begin position="149"/>
        <end position="168"/>
    </location>
</feature>
<dbReference type="Pfam" id="PF13727">
    <property type="entry name" value="CoA_binding_3"/>
    <property type="match status" value="1"/>
</dbReference>
<feature type="transmembrane region" description="Helical" evidence="7">
    <location>
        <begin position="123"/>
        <end position="143"/>
    </location>
</feature>
<dbReference type="PANTHER" id="PTHR30576:SF10">
    <property type="entry name" value="SLL5057 PROTEIN"/>
    <property type="match status" value="1"/>
</dbReference>
<evidence type="ECO:0000256" key="4">
    <source>
        <dbReference type="ARBA" id="ARBA00022692"/>
    </source>
</evidence>
<keyword evidence="10" id="KW-1185">Reference proteome</keyword>
<evidence type="ECO:0000256" key="7">
    <source>
        <dbReference type="SAM" id="Phobius"/>
    </source>
</evidence>
<organism evidence="9 10">
    <name type="scientific">Propionibacterium acidifaciens F0233</name>
    <dbReference type="NCBI Taxonomy" id="553198"/>
    <lineage>
        <taxon>Bacteria</taxon>
        <taxon>Bacillati</taxon>
        <taxon>Actinomycetota</taxon>
        <taxon>Actinomycetes</taxon>
        <taxon>Propionibacteriales</taxon>
        <taxon>Propionibacteriaceae</taxon>
        <taxon>Propionibacterium</taxon>
    </lineage>
</organism>
<dbReference type="Pfam" id="PF02397">
    <property type="entry name" value="Bac_transf"/>
    <property type="match status" value="1"/>
</dbReference>
<dbReference type="RefSeq" id="WP_021798266.1">
    <property type="nucleotide sequence ID" value="NZ_ACVN02000244.1"/>
</dbReference>
<keyword evidence="5 7" id="KW-1133">Transmembrane helix</keyword>
<feature type="transmembrane region" description="Helical" evidence="7">
    <location>
        <begin position="51"/>
        <end position="72"/>
    </location>
</feature>
<dbReference type="AlphaFoldDB" id="U2PR49"/>
<comment type="subcellular location">
    <subcellularLocation>
        <location evidence="1">Membrane</location>
        <topology evidence="1">Multi-pass membrane protein</topology>
    </subcellularLocation>
</comment>
<evidence type="ECO:0000259" key="8">
    <source>
        <dbReference type="Pfam" id="PF02397"/>
    </source>
</evidence>
<protein>
    <submittedName>
        <fullName evidence="9">Exopolysaccharide biosynthesis polyprenyl glycosylphosphotransferase</fullName>
    </submittedName>
</protein>
<proteinExistence type="inferred from homology"/>
<evidence type="ECO:0000256" key="6">
    <source>
        <dbReference type="ARBA" id="ARBA00023136"/>
    </source>
</evidence>
<accession>U2PR49</accession>
<dbReference type="NCBIfam" id="TIGR03025">
    <property type="entry name" value="EPS_sugtrans"/>
    <property type="match status" value="1"/>
</dbReference>
<dbReference type="InterPro" id="IPR003362">
    <property type="entry name" value="Bact_transf"/>
</dbReference>
<dbReference type="GeneID" id="95360427"/>
<evidence type="ECO:0000313" key="10">
    <source>
        <dbReference type="Proteomes" id="UP000017052"/>
    </source>
</evidence>
<dbReference type="Gene3D" id="3.40.50.720">
    <property type="entry name" value="NAD(P)-binding Rossmann-like Domain"/>
    <property type="match status" value="1"/>
</dbReference>
<evidence type="ECO:0000256" key="3">
    <source>
        <dbReference type="ARBA" id="ARBA00022679"/>
    </source>
</evidence>
<comment type="similarity">
    <text evidence="2">Belongs to the bacterial sugar transferase family.</text>
</comment>
<dbReference type="Proteomes" id="UP000017052">
    <property type="component" value="Unassembled WGS sequence"/>
</dbReference>
<evidence type="ECO:0000256" key="5">
    <source>
        <dbReference type="ARBA" id="ARBA00022989"/>
    </source>
</evidence>
<keyword evidence="4 7" id="KW-0812">Transmembrane</keyword>
<dbReference type="GO" id="GO:0016780">
    <property type="term" value="F:phosphotransferase activity, for other substituted phosphate groups"/>
    <property type="evidence" value="ECO:0007669"/>
    <property type="project" value="TreeGrafter"/>
</dbReference>
<dbReference type="GO" id="GO:0016020">
    <property type="term" value="C:membrane"/>
    <property type="evidence" value="ECO:0007669"/>
    <property type="project" value="UniProtKB-SubCell"/>
</dbReference>
<dbReference type="EMBL" id="ACVN02000244">
    <property type="protein sequence ID" value="ERK52965.1"/>
    <property type="molecule type" value="Genomic_DNA"/>
</dbReference>
<evidence type="ECO:0000256" key="2">
    <source>
        <dbReference type="ARBA" id="ARBA00006464"/>
    </source>
</evidence>
<keyword evidence="6 7" id="KW-0472">Membrane</keyword>
<evidence type="ECO:0000256" key="1">
    <source>
        <dbReference type="ARBA" id="ARBA00004141"/>
    </source>
</evidence>
<dbReference type="InterPro" id="IPR017475">
    <property type="entry name" value="EPS_sugar_tfrase"/>
</dbReference>
<sequence>MSLITKDHSLADFDEGNLDELFPRAGAGSGPEPAWCSGVEPRDRVRRHNGLAVVGAVVSDFIAMAIATGVAVRFRDSLTWLGTGGTTGAAALVTVLVWLVCLRQCGAYGVRNFGIDVIDYRNVLHGSLVAIGLTGAGVFLFDVPVSRGYFLLTYVVGIPALLLGRWIGRRLLFALHRHRRVRRSVVVAGDAAHVADIIRVFKRERWLGYDVVGVLTPNVMACPQFPGIPAVGAPENALDVARTTDVSTIVFAEGSFPRSHMFNRLAAKLEAEKVELIVVPALSDIAAQRMTMRPVAGMPLMYIDKPSTHSYNQITKRAFDIVCSSLLILVSLPVIGITALAIKREDGGPILFKQQRIGIGGRPFECYKVRSMVTNAAEIKKQLIAQNQNESDGDVLFKMKEDPRITKVGRFIRRFSIDELPQFFNVLKGDMSLVGPRPALKSEVDKYEQHVRRRLDVRPGITGLWQVSGRSDLSWEDTVRLDLYYVDNWSLIQDFSILVKTFKAVFSSSGAY</sequence>
<gene>
    <name evidence="9" type="ORF">HMPREF0682_1618</name>
</gene>
<reference evidence="9" key="1">
    <citation type="submission" date="2013-08" db="EMBL/GenBank/DDBJ databases">
        <authorList>
            <person name="Durkin A.S."/>
            <person name="Haft D.R."/>
            <person name="McCorrison J."/>
            <person name="Torralba M."/>
            <person name="Gillis M."/>
            <person name="Haft D.H."/>
            <person name="Methe B."/>
            <person name="Sutton G."/>
            <person name="Nelson K.E."/>
        </authorList>
    </citation>
    <scope>NUCLEOTIDE SEQUENCE [LARGE SCALE GENOMIC DNA]</scope>
    <source>
        <strain evidence="9">F0233</strain>
    </source>
</reference>
<name>U2PR49_9ACTN</name>
<evidence type="ECO:0000313" key="9">
    <source>
        <dbReference type="EMBL" id="ERK52965.1"/>
    </source>
</evidence>
<comment type="caution">
    <text evidence="9">The sequence shown here is derived from an EMBL/GenBank/DDBJ whole genome shotgun (WGS) entry which is preliminary data.</text>
</comment>
<dbReference type="PANTHER" id="PTHR30576">
    <property type="entry name" value="COLANIC BIOSYNTHESIS UDP-GLUCOSE LIPID CARRIER TRANSFERASE"/>
    <property type="match status" value="1"/>
</dbReference>
<feature type="domain" description="Bacterial sugar transferase" evidence="8">
    <location>
        <begin position="316"/>
        <end position="506"/>
    </location>
</feature>
<feature type="transmembrane region" description="Helical" evidence="7">
    <location>
        <begin position="78"/>
        <end position="102"/>
    </location>
</feature>
<feature type="transmembrane region" description="Helical" evidence="7">
    <location>
        <begin position="318"/>
        <end position="342"/>
    </location>
</feature>
<keyword evidence="3" id="KW-0808">Transferase</keyword>